<organism evidence="1">
    <name type="scientific">marine metagenome</name>
    <dbReference type="NCBI Taxonomy" id="408172"/>
    <lineage>
        <taxon>unclassified sequences</taxon>
        <taxon>metagenomes</taxon>
        <taxon>ecological metagenomes</taxon>
    </lineage>
</organism>
<feature type="non-terminal residue" evidence="1">
    <location>
        <position position="84"/>
    </location>
</feature>
<gene>
    <name evidence="1" type="ORF">METZ01_LOCUS341236</name>
</gene>
<feature type="non-terminal residue" evidence="1">
    <location>
        <position position="1"/>
    </location>
</feature>
<protein>
    <submittedName>
        <fullName evidence="1">Uncharacterized protein</fullName>
    </submittedName>
</protein>
<proteinExistence type="predicted"/>
<evidence type="ECO:0000313" key="1">
    <source>
        <dbReference type="EMBL" id="SVC88382.1"/>
    </source>
</evidence>
<dbReference type="EMBL" id="UINC01116555">
    <property type="protein sequence ID" value="SVC88382.1"/>
    <property type="molecule type" value="Genomic_DNA"/>
</dbReference>
<sequence>VPRHPGLPRPHPLVLSKQEILESLAKIDSDPGSRTRVLKMETDFRERIDTHLETLPAANAEFRKFNTSPFVLLFHSKRKGYGHV</sequence>
<accession>A0A382QU83</accession>
<reference evidence="1" key="1">
    <citation type="submission" date="2018-05" db="EMBL/GenBank/DDBJ databases">
        <authorList>
            <person name="Lanie J.A."/>
            <person name="Ng W.-L."/>
            <person name="Kazmierczak K.M."/>
            <person name="Andrzejewski T.M."/>
            <person name="Davidsen T.M."/>
            <person name="Wayne K.J."/>
            <person name="Tettelin H."/>
            <person name="Glass J.I."/>
            <person name="Rusch D."/>
            <person name="Podicherti R."/>
            <person name="Tsui H.-C.T."/>
            <person name="Winkler M.E."/>
        </authorList>
    </citation>
    <scope>NUCLEOTIDE SEQUENCE</scope>
</reference>
<name>A0A382QU83_9ZZZZ</name>
<dbReference type="AlphaFoldDB" id="A0A382QU83"/>